<evidence type="ECO:0000313" key="1">
    <source>
        <dbReference type="EMBL" id="GEM90931.1"/>
    </source>
</evidence>
<name>A0A511RMP1_9DEIN</name>
<sequence length="92" mass="10027">MERSPLADAVRRARAELEACIEREELAYGPDYYLDVARMAAEGPAPDPCLERFNELVAAVRAYRADGGALSDLDLGEHARAVRAALEDEPPA</sequence>
<accession>A0A511RMP1</accession>
<organism evidence="1 2">
    <name type="scientific">Oceanithermus desulfurans NBRC 100063</name>
    <dbReference type="NCBI Taxonomy" id="1227550"/>
    <lineage>
        <taxon>Bacteria</taxon>
        <taxon>Thermotogati</taxon>
        <taxon>Deinococcota</taxon>
        <taxon>Deinococci</taxon>
        <taxon>Thermales</taxon>
        <taxon>Thermaceae</taxon>
        <taxon>Oceanithermus</taxon>
    </lineage>
</organism>
<protein>
    <submittedName>
        <fullName evidence="1">Uncharacterized protein</fullName>
    </submittedName>
</protein>
<proteinExistence type="predicted"/>
<dbReference type="OrthoDB" id="32904at2"/>
<dbReference type="EMBL" id="BJXN01000033">
    <property type="protein sequence ID" value="GEM90931.1"/>
    <property type="molecule type" value="Genomic_DNA"/>
</dbReference>
<dbReference type="RefSeq" id="WP_147149136.1">
    <property type="nucleotide sequence ID" value="NZ_BJXN01000033.1"/>
</dbReference>
<dbReference type="AlphaFoldDB" id="A0A511RMP1"/>
<reference evidence="1 2" key="1">
    <citation type="submission" date="2019-07" db="EMBL/GenBank/DDBJ databases">
        <title>Whole genome shotgun sequence of Oceanithermus desulfurans NBRC 100063.</title>
        <authorList>
            <person name="Hosoyama A."/>
            <person name="Uohara A."/>
            <person name="Ohji S."/>
            <person name="Ichikawa N."/>
        </authorList>
    </citation>
    <scope>NUCLEOTIDE SEQUENCE [LARGE SCALE GENOMIC DNA]</scope>
    <source>
        <strain evidence="1 2">NBRC 100063</strain>
    </source>
</reference>
<evidence type="ECO:0000313" key="2">
    <source>
        <dbReference type="Proteomes" id="UP000321827"/>
    </source>
</evidence>
<dbReference type="Proteomes" id="UP000321827">
    <property type="component" value="Unassembled WGS sequence"/>
</dbReference>
<gene>
    <name evidence="1" type="ORF">ODE01S_23650</name>
</gene>
<comment type="caution">
    <text evidence="1">The sequence shown here is derived from an EMBL/GenBank/DDBJ whole genome shotgun (WGS) entry which is preliminary data.</text>
</comment>